<name>A0ABQ2HMV9_9BACT</name>
<dbReference type="EMBL" id="BMLI01000001">
    <property type="protein sequence ID" value="GGM85122.1"/>
    <property type="molecule type" value="Genomic_DNA"/>
</dbReference>
<sequence>MGINKILPALNGDVIVGYAVQQTRDNISGENSQGGGRWCSIESGTTYEAFFLEKNPVPEHLLKTKYHFSIVPGECQLNT</sequence>
<accession>A0ABQ2HMV9</accession>
<proteinExistence type="predicted"/>
<protein>
    <submittedName>
        <fullName evidence="1">Uncharacterized protein</fullName>
    </submittedName>
</protein>
<reference evidence="2" key="1">
    <citation type="journal article" date="2019" name="Int. J. Syst. Evol. Microbiol.">
        <title>The Global Catalogue of Microorganisms (GCM) 10K type strain sequencing project: providing services to taxonomists for standard genome sequencing and annotation.</title>
        <authorList>
            <consortium name="The Broad Institute Genomics Platform"/>
            <consortium name="The Broad Institute Genome Sequencing Center for Infectious Disease"/>
            <person name="Wu L."/>
            <person name="Ma J."/>
        </authorList>
    </citation>
    <scope>NUCLEOTIDE SEQUENCE [LARGE SCALE GENOMIC DNA]</scope>
    <source>
        <strain evidence="2">CGMCC 1.6375</strain>
    </source>
</reference>
<organism evidence="1 2">
    <name type="scientific">Dyadobacter beijingensis</name>
    <dbReference type="NCBI Taxonomy" id="365489"/>
    <lineage>
        <taxon>Bacteria</taxon>
        <taxon>Pseudomonadati</taxon>
        <taxon>Bacteroidota</taxon>
        <taxon>Cytophagia</taxon>
        <taxon>Cytophagales</taxon>
        <taxon>Spirosomataceae</taxon>
        <taxon>Dyadobacter</taxon>
    </lineage>
</organism>
<evidence type="ECO:0000313" key="2">
    <source>
        <dbReference type="Proteomes" id="UP000632339"/>
    </source>
</evidence>
<comment type="caution">
    <text evidence="1">The sequence shown here is derived from an EMBL/GenBank/DDBJ whole genome shotgun (WGS) entry which is preliminary data.</text>
</comment>
<dbReference type="Proteomes" id="UP000632339">
    <property type="component" value="Unassembled WGS sequence"/>
</dbReference>
<keyword evidence="2" id="KW-1185">Reference proteome</keyword>
<gene>
    <name evidence="1" type="ORF">GCM10010967_16390</name>
</gene>
<evidence type="ECO:0000313" key="1">
    <source>
        <dbReference type="EMBL" id="GGM85122.1"/>
    </source>
</evidence>